<feature type="compositionally biased region" description="Acidic residues" evidence="14">
    <location>
        <begin position="605"/>
        <end position="617"/>
    </location>
</feature>
<dbReference type="GO" id="GO:0009847">
    <property type="term" value="P:spore germination"/>
    <property type="evidence" value="ECO:0007669"/>
    <property type="project" value="UniProtKB-ARBA"/>
</dbReference>
<evidence type="ECO:0000256" key="5">
    <source>
        <dbReference type="ARBA" id="ARBA00022741"/>
    </source>
</evidence>
<evidence type="ECO:0000256" key="1">
    <source>
        <dbReference type="ARBA" id="ARBA00012513"/>
    </source>
</evidence>
<evidence type="ECO:0000256" key="8">
    <source>
        <dbReference type="ARBA" id="ARBA00022968"/>
    </source>
</evidence>
<dbReference type="Proteomes" id="UP000270219">
    <property type="component" value="Unassembled WGS sequence"/>
</dbReference>
<feature type="domain" description="Protein kinase" evidence="16">
    <location>
        <begin position="11"/>
        <end position="275"/>
    </location>
</feature>
<dbReference type="SMART" id="SM00740">
    <property type="entry name" value="PASTA"/>
    <property type="match status" value="3"/>
</dbReference>
<feature type="domain" description="PASTA" evidence="17">
    <location>
        <begin position="449"/>
        <end position="517"/>
    </location>
</feature>
<dbReference type="InterPro" id="IPR000719">
    <property type="entry name" value="Prot_kinase_dom"/>
</dbReference>
<keyword evidence="19" id="KW-1185">Reference proteome</keyword>
<dbReference type="PROSITE" id="PS00108">
    <property type="entry name" value="PROTEIN_KINASE_ST"/>
    <property type="match status" value="1"/>
</dbReference>
<keyword evidence="3" id="KW-0309">Germination</keyword>
<dbReference type="GO" id="GO:0004674">
    <property type="term" value="F:protein serine/threonine kinase activity"/>
    <property type="evidence" value="ECO:0007669"/>
    <property type="project" value="UniProtKB-KW"/>
</dbReference>
<dbReference type="EC" id="2.7.11.1" evidence="1"/>
<organism evidence="18 19">
    <name type="scientific">Oceanobacillus piezotolerans</name>
    <dbReference type="NCBI Taxonomy" id="2448030"/>
    <lineage>
        <taxon>Bacteria</taxon>
        <taxon>Bacillati</taxon>
        <taxon>Bacillota</taxon>
        <taxon>Bacilli</taxon>
        <taxon>Bacillales</taxon>
        <taxon>Bacillaceae</taxon>
        <taxon>Oceanobacillus</taxon>
    </lineage>
</organism>
<dbReference type="InterPro" id="IPR008271">
    <property type="entry name" value="Ser/Thr_kinase_AS"/>
</dbReference>
<feature type="transmembrane region" description="Helical" evidence="15">
    <location>
        <begin position="355"/>
        <end position="376"/>
    </location>
</feature>
<evidence type="ECO:0000259" key="17">
    <source>
        <dbReference type="PROSITE" id="PS51178"/>
    </source>
</evidence>
<gene>
    <name evidence="18" type="primary">pknB</name>
    <name evidence="18" type="ORF">D8M04_10480</name>
</gene>
<dbReference type="RefSeq" id="WP_121522859.1">
    <property type="nucleotide sequence ID" value="NZ_RCHR01000003.1"/>
</dbReference>
<protein>
    <recommendedName>
        <fullName evidence="12">Serine/threonine-protein kinase PrkC</fullName>
        <ecNumber evidence="1">2.7.11.1</ecNumber>
    </recommendedName>
</protein>
<evidence type="ECO:0000256" key="11">
    <source>
        <dbReference type="ARBA" id="ARBA00060432"/>
    </source>
</evidence>
<evidence type="ECO:0000256" key="14">
    <source>
        <dbReference type="SAM" id="MobiDB-lite"/>
    </source>
</evidence>
<dbReference type="FunFam" id="3.30.200.20:FF:000035">
    <property type="entry name" value="Serine/threonine protein kinase Stk1"/>
    <property type="match status" value="1"/>
</dbReference>
<proteinExistence type="predicted"/>
<dbReference type="GO" id="GO:0071224">
    <property type="term" value="P:cellular response to peptidoglycan"/>
    <property type="evidence" value="ECO:0007669"/>
    <property type="project" value="UniProtKB-ARBA"/>
</dbReference>
<keyword evidence="8" id="KW-0735">Signal-anchor</keyword>
<dbReference type="SMART" id="SM00220">
    <property type="entry name" value="S_TKc"/>
    <property type="match status" value="1"/>
</dbReference>
<evidence type="ECO:0000256" key="9">
    <source>
        <dbReference type="ARBA" id="ARBA00047899"/>
    </source>
</evidence>
<dbReference type="PROSITE" id="PS50011">
    <property type="entry name" value="PROTEIN_KINASE_DOM"/>
    <property type="match status" value="1"/>
</dbReference>
<dbReference type="PANTHER" id="PTHR43289">
    <property type="entry name" value="MITOGEN-ACTIVATED PROTEIN KINASE KINASE KINASE 20-RELATED"/>
    <property type="match status" value="1"/>
</dbReference>
<name>A0A498DNG1_9BACI</name>
<comment type="catalytic activity">
    <reaction evidence="9">
        <text>L-threonyl-[protein] + ATP = O-phospho-L-threonyl-[protein] + ADP + H(+)</text>
        <dbReference type="Rhea" id="RHEA:46608"/>
        <dbReference type="Rhea" id="RHEA-COMP:11060"/>
        <dbReference type="Rhea" id="RHEA-COMP:11605"/>
        <dbReference type="ChEBI" id="CHEBI:15378"/>
        <dbReference type="ChEBI" id="CHEBI:30013"/>
        <dbReference type="ChEBI" id="CHEBI:30616"/>
        <dbReference type="ChEBI" id="CHEBI:61977"/>
        <dbReference type="ChEBI" id="CHEBI:456216"/>
        <dbReference type="EC" id="2.7.11.1"/>
    </reaction>
</comment>
<dbReference type="PROSITE" id="PS51178">
    <property type="entry name" value="PASTA"/>
    <property type="match status" value="3"/>
</dbReference>
<dbReference type="AlphaFoldDB" id="A0A498DNG1"/>
<dbReference type="InterPro" id="IPR011009">
    <property type="entry name" value="Kinase-like_dom_sf"/>
</dbReference>
<sequence>MRSGHLLNERYQIKGKIGGGGMADVYLARDIILDRDVAIKSLRMEYANDQEFIARFDREAQSATSLAHPNIVSIYDVGEEDHLLYMVMEYVEGMTLKEYIQRFGPLDVQESMDIMRQIASAIAHAHANDIVHRDIKPQNILMDGHGQAKVTDFGIAIALSATALTQTNSILGSVHYLSPEQARGGMATKKSDIYSLGIVLFEMLTGRLPFSGQSPVSIALKHLQSDTPSVRRFNQDIPQSVENIVLKATAKNPFHRYDSIYDFEEAIEIALHPDHLNEEPYTPPIEVGEETKAIPIITNQQINGDFEQETLIHHTNEHTIPFTDDQEESHTKPLNKKQKKAKKPKKQKQKKKKRWLIPLLILIFLLACGLTVLYIYPGVLLPKDVTIPEEIVEMEEDEATEILEELGLVVEDESTFSDDIEEGLVVKTSPSVGRTIKEGSSVTLFVSKGKEKTTVEDYVGRDYNQVKELLESEGFSEFRMIDKHSDRPEGEILSQISPMPNTEVVPSDTQFIFEVSSGPEPISLNNLTGFSQAEAISYLEDKGLQANIINENSNNVEEGNVIRQSPASGSELAPGDTVDVYVSNGPEELPPETKEITVFVPYEPPESEESPEGETETNPEQPEPVEQTVRIYIKDMEHEDISVVYDEQVITEDTEISFTLQIAQDSSAEYRVTRDDELIEHNKVFYGGE</sequence>
<evidence type="ECO:0000313" key="18">
    <source>
        <dbReference type="EMBL" id="RLL45272.1"/>
    </source>
</evidence>
<dbReference type="OrthoDB" id="9788659at2"/>
<feature type="region of interest" description="Disordered" evidence="14">
    <location>
        <begin position="603"/>
        <end position="625"/>
    </location>
</feature>
<feature type="region of interest" description="Disordered" evidence="14">
    <location>
        <begin position="320"/>
        <end position="349"/>
    </location>
</feature>
<keyword evidence="2" id="KW-0723">Serine/threonine-protein kinase</keyword>
<evidence type="ECO:0000256" key="4">
    <source>
        <dbReference type="ARBA" id="ARBA00022679"/>
    </source>
</evidence>
<evidence type="ECO:0000259" key="16">
    <source>
        <dbReference type="PROSITE" id="PS50011"/>
    </source>
</evidence>
<dbReference type="InterPro" id="IPR017441">
    <property type="entry name" value="Protein_kinase_ATP_BS"/>
</dbReference>
<dbReference type="Pfam" id="PF03793">
    <property type="entry name" value="PASTA"/>
    <property type="match status" value="3"/>
</dbReference>
<keyword evidence="15" id="KW-1133">Transmembrane helix</keyword>
<evidence type="ECO:0000256" key="15">
    <source>
        <dbReference type="SAM" id="Phobius"/>
    </source>
</evidence>
<dbReference type="Gene3D" id="3.30.10.20">
    <property type="match status" value="3"/>
</dbReference>
<keyword evidence="7 13" id="KW-0067">ATP-binding</keyword>
<dbReference type="SUPFAM" id="SSF56112">
    <property type="entry name" value="Protein kinase-like (PK-like)"/>
    <property type="match status" value="1"/>
</dbReference>
<feature type="domain" description="PASTA" evidence="17">
    <location>
        <begin position="518"/>
        <end position="584"/>
    </location>
</feature>
<dbReference type="GO" id="GO:0005524">
    <property type="term" value="F:ATP binding"/>
    <property type="evidence" value="ECO:0007669"/>
    <property type="project" value="UniProtKB-UniRule"/>
</dbReference>
<keyword evidence="4" id="KW-0808">Transferase</keyword>
<evidence type="ECO:0000256" key="3">
    <source>
        <dbReference type="ARBA" id="ARBA00022544"/>
    </source>
</evidence>
<comment type="subcellular location">
    <subcellularLocation>
        <location evidence="11">Spore membrane</location>
        <topology evidence="11">Single-pass type II membrane protein</topology>
    </subcellularLocation>
</comment>
<dbReference type="PANTHER" id="PTHR43289:SF34">
    <property type="entry name" value="SERINE_THREONINE-PROTEIN KINASE YBDM-RELATED"/>
    <property type="match status" value="1"/>
</dbReference>
<keyword evidence="6 18" id="KW-0418">Kinase</keyword>
<evidence type="ECO:0000256" key="10">
    <source>
        <dbReference type="ARBA" id="ARBA00048679"/>
    </source>
</evidence>
<dbReference type="Pfam" id="PF00069">
    <property type="entry name" value="Pkinase"/>
    <property type="match status" value="1"/>
</dbReference>
<dbReference type="FunFam" id="1.10.510.10:FF:000021">
    <property type="entry name" value="Serine/threonine protein kinase"/>
    <property type="match status" value="1"/>
</dbReference>
<comment type="caution">
    <text evidence="18">The sequence shown here is derived from an EMBL/GenBank/DDBJ whole genome shotgun (WGS) entry which is preliminary data.</text>
</comment>
<dbReference type="EMBL" id="RCHR01000003">
    <property type="protein sequence ID" value="RLL45272.1"/>
    <property type="molecule type" value="Genomic_DNA"/>
</dbReference>
<keyword evidence="5 13" id="KW-0547">Nucleotide-binding</keyword>
<evidence type="ECO:0000256" key="7">
    <source>
        <dbReference type="ARBA" id="ARBA00022840"/>
    </source>
</evidence>
<evidence type="ECO:0000313" key="19">
    <source>
        <dbReference type="Proteomes" id="UP000270219"/>
    </source>
</evidence>
<evidence type="ECO:0000256" key="13">
    <source>
        <dbReference type="PROSITE-ProRule" id="PRU10141"/>
    </source>
</evidence>
<keyword evidence="15" id="KW-0812">Transmembrane</keyword>
<comment type="catalytic activity">
    <reaction evidence="10">
        <text>L-seryl-[protein] + ATP = O-phospho-L-seryl-[protein] + ADP + H(+)</text>
        <dbReference type="Rhea" id="RHEA:17989"/>
        <dbReference type="Rhea" id="RHEA-COMP:9863"/>
        <dbReference type="Rhea" id="RHEA-COMP:11604"/>
        <dbReference type="ChEBI" id="CHEBI:15378"/>
        <dbReference type="ChEBI" id="CHEBI:29999"/>
        <dbReference type="ChEBI" id="CHEBI:30616"/>
        <dbReference type="ChEBI" id="CHEBI:83421"/>
        <dbReference type="ChEBI" id="CHEBI:456216"/>
        <dbReference type="EC" id="2.7.11.1"/>
    </reaction>
</comment>
<evidence type="ECO:0000256" key="2">
    <source>
        <dbReference type="ARBA" id="ARBA00022527"/>
    </source>
</evidence>
<dbReference type="CDD" id="cd06577">
    <property type="entry name" value="PASTA_pknB"/>
    <property type="match status" value="2"/>
</dbReference>
<dbReference type="PROSITE" id="PS00107">
    <property type="entry name" value="PROTEIN_KINASE_ATP"/>
    <property type="match status" value="1"/>
</dbReference>
<reference evidence="18 19" key="1">
    <citation type="submission" date="2018-10" db="EMBL/GenBank/DDBJ databases">
        <title>Oceanobacillus sp. YLB-02 draft genome.</title>
        <authorList>
            <person name="Yu L."/>
        </authorList>
    </citation>
    <scope>NUCLEOTIDE SEQUENCE [LARGE SCALE GENOMIC DNA]</scope>
    <source>
        <strain evidence="18 19">YLB-02</strain>
    </source>
</reference>
<dbReference type="Gene3D" id="2.60.40.2560">
    <property type="match status" value="1"/>
</dbReference>
<keyword evidence="15" id="KW-0472">Membrane</keyword>
<dbReference type="GO" id="GO:0007165">
    <property type="term" value="P:signal transduction"/>
    <property type="evidence" value="ECO:0007669"/>
    <property type="project" value="UniProtKB-ARBA"/>
</dbReference>
<dbReference type="Gene3D" id="1.10.510.10">
    <property type="entry name" value="Transferase(Phosphotransferase) domain 1"/>
    <property type="match status" value="1"/>
</dbReference>
<dbReference type="Gene3D" id="3.30.200.20">
    <property type="entry name" value="Phosphorylase Kinase, domain 1"/>
    <property type="match status" value="1"/>
</dbReference>
<dbReference type="NCBIfam" id="NF033483">
    <property type="entry name" value="PknB_PASTA_kin"/>
    <property type="match status" value="1"/>
</dbReference>
<dbReference type="CDD" id="cd14014">
    <property type="entry name" value="STKc_PknB_like"/>
    <property type="match status" value="1"/>
</dbReference>
<feature type="domain" description="PASTA" evidence="17">
    <location>
        <begin position="381"/>
        <end position="448"/>
    </location>
</feature>
<dbReference type="InterPro" id="IPR005543">
    <property type="entry name" value="PASTA_dom"/>
</dbReference>
<feature type="binding site" evidence="13">
    <location>
        <position position="40"/>
    </location>
    <ligand>
        <name>ATP</name>
        <dbReference type="ChEBI" id="CHEBI:30616"/>
    </ligand>
</feature>
<feature type="compositionally biased region" description="Basic residues" evidence="14">
    <location>
        <begin position="333"/>
        <end position="349"/>
    </location>
</feature>
<accession>A0A498DNG1</accession>
<evidence type="ECO:0000256" key="6">
    <source>
        <dbReference type="ARBA" id="ARBA00022777"/>
    </source>
</evidence>
<evidence type="ECO:0000256" key="12">
    <source>
        <dbReference type="ARBA" id="ARBA00070041"/>
    </source>
</evidence>